<feature type="domain" description="PTS EIIC type-3" evidence="10">
    <location>
        <begin position="1"/>
        <end position="410"/>
    </location>
</feature>
<evidence type="ECO:0000256" key="9">
    <source>
        <dbReference type="SAM" id="Phobius"/>
    </source>
</evidence>
<keyword evidence="2 8" id="KW-0813">Transport</keyword>
<comment type="function">
    <text evidence="8">The phosphoenolpyruvate-dependent sugar phosphotransferase system (PTS), a major carbohydrate active -transport system, catalyzes the phosphorylation of incoming sugar substrates concomitant with their translocation across the cell membrane.</text>
</comment>
<organism evidence="11 12">
    <name type="scientific">Ligilactobacillus agilis DSM 20509</name>
    <dbReference type="NCBI Taxonomy" id="1423718"/>
    <lineage>
        <taxon>Bacteria</taxon>
        <taxon>Bacillati</taxon>
        <taxon>Bacillota</taxon>
        <taxon>Bacilli</taxon>
        <taxon>Lactobacillales</taxon>
        <taxon>Lactobacillaceae</taxon>
        <taxon>Ligilactobacillus</taxon>
    </lineage>
</organism>
<keyword evidence="3 8" id="KW-1003">Cell membrane</keyword>
<dbReference type="AlphaFoldDB" id="A0A0R2A8V5"/>
<dbReference type="PANTHER" id="PTHR33989">
    <property type="match status" value="1"/>
</dbReference>
<gene>
    <name evidence="11" type="ORF">FC14_GL000341</name>
</gene>
<evidence type="ECO:0000256" key="3">
    <source>
        <dbReference type="ARBA" id="ARBA00022475"/>
    </source>
</evidence>
<accession>A0A0R2A8V5</accession>
<dbReference type="EMBL" id="AYYP01000060">
    <property type="protein sequence ID" value="KRM63559.1"/>
    <property type="molecule type" value="Genomic_DNA"/>
</dbReference>
<evidence type="ECO:0000256" key="7">
    <source>
        <dbReference type="ARBA" id="ARBA00023136"/>
    </source>
</evidence>
<dbReference type="GO" id="GO:0009401">
    <property type="term" value="P:phosphoenolpyruvate-dependent sugar phosphotransferase system"/>
    <property type="evidence" value="ECO:0007669"/>
    <property type="project" value="InterPro"/>
</dbReference>
<feature type="transmembrane region" description="Helical" evidence="9">
    <location>
        <begin position="175"/>
        <end position="199"/>
    </location>
</feature>
<dbReference type="PIRSF" id="PIRSF006351">
    <property type="entry name" value="PTS_EIIC-Cellobiose"/>
    <property type="match status" value="1"/>
</dbReference>
<sequence length="425" mass="46087">MVTKLVAWMAQKKEQPTIKAVRRTLVMIFPFVLLGSFMQILAQSVFSQTGFLNSIFQLSDKVPAFEKIYYFFTNLSFFTLGISALLAAYQVANYQAKYLHKDGAMAGLTGLVCFLILVIRPLDGTGRLNFNWALLGTPGLLLGLLVGCLVGNLFNLLGKKTARQVERTDDVLARAFAALPVITLALLLCLLFNLAVAFFSGQDAVTNFFAGMEAFADNQDRVGTVVGLGIISNLLNWLGLSGPYNTIGTVYGDQKYLDNLNYALSHGSAVNVPYKYTVTTLYQSFGMFGGVGATLALLIAISLVSNSHRALRVSRWSFLPVFFNVNSPLMIGLPLLFNPLYLLPFVLAPCFNMLIASLAIKWQLITVLTYPVPVGTPGVLVAYIGTNASISSLVLGIVLLGIDVLLYIPFVKVADAVSCKLTGGI</sequence>
<comment type="subcellular location">
    <subcellularLocation>
        <location evidence="1">Cell membrane</location>
        <topology evidence="1">Multi-pass membrane protein</topology>
    </subcellularLocation>
</comment>
<proteinExistence type="predicted"/>
<keyword evidence="7 8" id="KW-0472">Membrane</keyword>
<comment type="caution">
    <text evidence="11">The sequence shown here is derived from an EMBL/GenBank/DDBJ whole genome shotgun (WGS) entry which is preliminary data.</text>
</comment>
<dbReference type="GO" id="GO:0005886">
    <property type="term" value="C:plasma membrane"/>
    <property type="evidence" value="ECO:0007669"/>
    <property type="project" value="UniProtKB-SubCell"/>
</dbReference>
<feature type="transmembrane region" description="Helical" evidence="9">
    <location>
        <begin position="68"/>
        <end position="91"/>
    </location>
</feature>
<evidence type="ECO:0000256" key="1">
    <source>
        <dbReference type="ARBA" id="ARBA00004651"/>
    </source>
</evidence>
<dbReference type="RefSeq" id="WP_056977004.1">
    <property type="nucleotide sequence ID" value="NZ_AYYP01000060.1"/>
</dbReference>
<dbReference type="Pfam" id="PF02378">
    <property type="entry name" value="PTS_EIIC"/>
    <property type="match status" value="1"/>
</dbReference>
<dbReference type="PANTHER" id="PTHR33989:SF4">
    <property type="entry name" value="PTS SYSTEM N,N'-DIACETYLCHITOBIOSE-SPECIFIC EIIC COMPONENT"/>
    <property type="match status" value="1"/>
</dbReference>
<keyword evidence="5 9" id="KW-0812">Transmembrane</keyword>
<dbReference type="InterPro" id="IPR051088">
    <property type="entry name" value="PTS_Sugar-EIIC/EIIB"/>
</dbReference>
<evidence type="ECO:0000313" key="11">
    <source>
        <dbReference type="EMBL" id="KRM63559.1"/>
    </source>
</evidence>
<reference evidence="11 12" key="1">
    <citation type="journal article" date="2015" name="Genome Announc.">
        <title>Expanding the biotechnology potential of lactobacilli through comparative genomics of 213 strains and associated genera.</title>
        <authorList>
            <person name="Sun Z."/>
            <person name="Harris H.M."/>
            <person name="McCann A."/>
            <person name="Guo C."/>
            <person name="Argimon S."/>
            <person name="Zhang W."/>
            <person name="Yang X."/>
            <person name="Jeffery I.B."/>
            <person name="Cooney J.C."/>
            <person name="Kagawa T.F."/>
            <person name="Liu W."/>
            <person name="Song Y."/>
            <person name="Salvetti E."/>
            <person name="Wrobel A."/>
            <person name="Rasinkangas P."/>
            <person name="Parkhill J."/>
            <person name="Rea M.C."/>
            <person name="O'Sullivan O."/>
            <person name="Ritari J."/>
            <person name="Douillard F.P."/>
            <person name="Paul Ross R."/>
            <person name="Yang R."/>
            <person name="Briner A.E."/>
            <person name="Felis G.E."/>
            <person name="de Vos W.M."/>
            <person name="Barrangou R."/>
            <person name="Klaenhammer T.R."/>
            <person name="Caufield P.W."/>
            <person name="Cui Y."/>
            <person name="Zhang H."/>
            <person name="O'Toole P.W."/>
        </authorList>
    </citation>
    <scope>NUCLEOTIDE SEQUENCE [LARGE SCALE GENOMIC DNA]</scope>
    <source>
        <strain evidence="11 12">DSM 20509</strain>
    </source>
</reference>
<dbReference type="GO" id="GO:0008982">
    <property type="term" value="F:protein-N(PI)-phosphohistidine-sugar phosphotransferase activity"/>
    <property type="evidence" value="ECO:0007669"/>
    <property type="project" value="UniProtKB-UniRule"/>
</dbReference>
<keyword evidence="6 9" id="KW-1133">Transmembrane helix</keyword>
<evidence type="ECO:0000313" key="12">
    <source>
        <dbReference type="Proteomes" id="UP000051008"/>
    </source>
</evidence>
<dbReference type="InterPro" id="IPR004501">
    <property type="entry name" value="PTS_EIIC_3"/>
</dbReference>
<dbReference type="Proteomes" id="UP000051008">
    <property type="component" value="Unassembled WGS sequence"/>
</dbReference>
<feature type="transmembrane region" description="Helical" evidence="9">
    <location>
        <begin position="281"/>
        <end position="304"/>
    </location>
</feature>
<evidence type="ECO:0000256" key="4">
    <source>
        <dbReference type="ARBA" id="ARBA00022597"/>
    </source>
</evidence>
<dbReference type="InterPro" id="IPR003352">
    <property type="entry name" value="PTS_EIIC"/>
</dbReference>
<evidence type="ECO:0000256" key="2">
    <source>
        <dbReference type="ARBA" id="ARBA00022448"/>
    </source>
</evidence>
<dbReference type="OrthoDB" id="1651152at2"/>
<dbReference type="PATRIC" id="fig|1423718.3.peg.358"/>
<keyword evidence="4 8" id="KW-0762">Sugar transport</keyword>
<name>A0A0R2A8V5_9LACO</name>
<evidence type="ECO:0000256" key="8">
    <source>
        <dbReference type="PIRNR" id="PIRNR006351"/>
    </source>
</evidence>
<keyword evidence="12" id="KW-1185">Reference proteome</keyword>
<evidence type="ECO:0000256" key="6">
    <source>
        <dbReference type="ARBA" id="ARBA00022989"/>
    </source>
</evidence>
<feature type="transmembrane region" description="Helical" evidence="9">
    <location>
        <begin position="132"/>
        <end position="154"/>
    </location>
</feature>
<protein>
    <recommendedName>
        <fullName evidence="8">Permease IIC component</fullName>
    </recommendedName>
</protein>
<feature type="transmembrane region" description="Helical" evidence="9">
    <location>
        <begin position="20"/>
        <end position="42"/>
    </location>
</feature>
<feature type="transmembrane region" description="Helical" evidence="9">
    <location>
        <begin position="367"/>
        <end position="384"/>
    </location>
</feature>
<evidence type="ECO:0000259" key="10">
    <source>
        <dbReference type="PROSITE" id="PS51105"/>
    </source>
</evidence>
<dbReference type="InterPro" id="IPR004796">
    <property type="entry name" value="PTS_IIC_cello"/>
</dbReference>
<dbReference type="PROSITE" id="PS51105">
    <property type="entry name" value="PTS_EIIC_TYPE_3"/>
    <property type="match status" value="1"/>
</dbReference>
<feature type="transmembrane region" description="Helical" evidence="9">
    <location>
        <begin position="103"/>
        <end position="120"/>
    </location>
</feature>
<evidence type="ECO:0000256" key="5">
    <source>
        <dbReference type="ARBA" id="ARBA00022692"/>
    </source>
</evidence>
<feature type="transmembrane region" description="Helical" evidence="9">
    <location>
        <begin position="390"/>
        <end position="410"/>
    </location>
</feature>